<keyword evidence="4" id="KW-1015">Disulfide bond</keyword>
<reference evidence="7 8" key="1">
    <citation type="journal article" date="2008" name="Nature">
        <title>The genome of the choanoflagellate Monosiga brevicollis and the origin of metazoans.</title>
        <authorList>
            <consortium name="JGI Sequencing"/>
            <person name="King N."/>
            <person name="Westbrook M.J."/>
            <person name="Young S.L."/>
            <person name="Kuo A."/>
            <person name="Abedin M."/>
            <person name="Chapman J."/>
            <person name="Fairclough S."/>
            <person name="Hellsten U."/>
            <person name="Isogai Y."/>
            <person name="Letunic I."/>
            <person name="Marr M."/>
            <person name="Pincus D."/>
            <person name="Putnam N."/>
            <person name="Rokas A."/>
            <person name="Wright K.J."/>
            <person name="Zuzow R."/>
            <person name="Dirks W."/>
            <person name="Good M."/>
            <person name="Goodstein D."/>
            <person name="Lemons D."/>
            <person name="Li W."/>
            <person name="Lyons J.B."/>
            <person name="Morris A."/>
            <person name="Nichols S."/>
            <person name="Richter D.J."/>
            <person name="Salamov A."/>
            <person name="Bork P."/>
            <person name="Lim W.A."/>
            <person name="Manning G."/>
            <person name="Miller W.T."/>
            <person name="McGinnis W."/>
            <person name="Shapiro H."/>
            <person name="Tjian R."/>
            <person name="Grigoriev I.V."/>
            <person name="Rokhsar D."/>
        </authorList>
    </citation>
    <scope>NUCLEOTIDE SEQUENCE [LARGE SCALE GENOMIC DNA]</scope>
    <source>
        <strain evidence="8">MX1 / ATCC 50154</strain>
    </source>
</reference>
<sequence>MRRRQVFALVWLLVTVGLFGYVAYLKAQNKAFSSLVSMREQTNRLRQDGVPDNGNGDEPAKSQATSRSAKALDGAPGYGITLELDMPEGYMNDPMYESHDSMFRNYGYNIKQSIDLPLHRIVPEHRSPECAAIQYPKGMPTVSVIIIFFNEAIPTLLRNAMSVINLSPRELLGEVLLIDDMSTLPELDHLPKHVDRINAQLPKPLVRLVKRNVHDGIVGARIRGAREATHPIILFLDSHSEATPGWLEPLVVRIHEDPTRVVVPNIRGHNLETLDITPGELWPPAKGSFNWRLSFTIVQASIQDDLVGDGHPHTRPIRSPIMPGGASCFVLPTQAPYLAVARDLCPRHLMVPFTGLFAMDRKFFFQLGEYDPEIKYCASRTWHRAHIHGHSANVIWSLDDHNFSHSAFAIIDGGEHIDLSFRTWMCGGSMEWVPCSNVGHIYREFNRFGMDPTLKNVNVGVYLDRNDIRVAEAWMDDYKALFYDFRHLHGRSFGDISERVALKSKNKCKSFKWFLDNVASDLFVPEINASSVKLTNDEANLCLANPDVDEDGFPKIQSCTAHNDRQKWVMTKDGYIYLNMYPRHALLCLRVESISQVPCAKGLKLRQVTAGAGVQFQLDSNPTLCLTRSTDHKIQVAACHPTDLSQQWTKTHTSETDAQFKGHVLMGADSGICLDNMQRQRGPPGLYGCHGGASQRWLFKDGYLTSPYVSDVCLGHDYQATLHPCRPKDVLYQWDHMPDKTLRPRDNKDACLARIDEHTVRIDTCNAVDGRQWWRSMPWGS</sequence>
<evidence type="ECO:0000256" key="2">
    <source>
        <dbReference type="ARBA" id="ARBA00022734"/>
    </source>
</evidence>
<dbReference type="GO" id="GO:0030246">
    <property type="term" value="F:carbohydrate binding"/>
    <property type="evidence" value="ECO:0007669"/>
    <property type="project" value="UniProtKB-KW"/>
</dbReference>
<dbReference type="PROSITE" id="PS50231">
    <property type="entry name" value="RICIN_B_LECTIN"/>
    <property type="match status" value="2"/>
</dbReference>
<dbReference type="SMART" id="SM00458">
    <property type="entry name" value="RICIN"/>
    <property type="match status" value="2"/>
</dbReference>
<dbReference type="SUPFAM" id="SSF50370">
    <property type="entry name" value="Ricin B-like lectins"/>
    <property type="match status" value="2"/>
</dbReference>
<gene>
    <name evidence="7" type="ORF">MONBRDRAFT_38757</name>
</gene>
<comment type="subcellular location">
    <subcellularLocation>
        <location evidence="1">Golgi apparatus membrane</location>
        <topology evidence="1">Single-pass type II membrane protein</topology>
    </subcellularLocation>
</comment>
<feature type="domain" description="Ricin B lectin" evidence="6">
    <location>
        <begin position="662"/>
        <end position="776"/>
    </location>
</feature>
<dbReference type="EMBL" id="CH991572">
    <property type="protein sequence ID" value="EDQ85565.1"/>
    <property type="molecule type" value="Genomic_DNA"/>
</dbReference>
<accession>A9V9Y1</accession>
<organism evidence="7 8">
    <name type="scientific">Monosiga brevicollis</name>
    <name type="common">Choanoflagellate</name>
    <dbReference type="NCBI Taxonomy" id="81824"/>
    <lineage>
        <taxon>Eukaryota</taxon>
        <taxon>Choanoflagellata</taxon>
        <taxon>Craspedida</taxon>
        <taxon>Salpingoecidae</taxon>
        <taxon>Monosiga</taxon>
    </lineage>
</organism>
<evidence type="ECO:0000256" key="1">
    <source>
        <dbReference type="ARBA" id="ARBA00004323"/>
    </source>
</evidence>
<evidence type="ECO:0000313" key="8">
    <source>
        <dbReference type="Proteomes" id="UP000001357"/>
    </source>
</evidence>
<dbReference type="GO" id="GO:0004653">
    <property type="term" value="F:polypeptide N-acetylgalactosaminyltransferase activity"/>
    <property type="evidence" value="ECO:0000318"/>
    <property type="project" value="GO_Central"/>
</dbReference>
<dbReference type="Gene3D" id="1.10.8.460">
    <property type="entry name" value="ppGaNTase-T1 linker domain-like"/>
    <property type="match status" value="1"/>
</dbReference>
<dbReference type="Pfam" id="PF00652">
    <property type="entry name" value="Ricin_B_lectin"/>
    <property type="match status" value="2"/>
</dbReference>
<dbReference type="RefSeq" id="XP_001749514.1">
    <property type="nucleotide sequence ID" value="XM_001749462.1"/>
</dbReference>
<keyword evidence="8" id="KW-1185">Reference proteome</keyword>
<name>A9V9Y1_MONBE</name>
<protein>
    <recommendedName>
        <fullName evidence="6">Ricin B lectin domain-containing protein</fullName>
    </recommendedName>
</protein>
<feature type="region of interest" description="Disordered" evidence="5">
    <location>
        <begin position="45"/>
        <end position="72"/>
    </location>
</feature>
<dbReference type="CDD" id="cd23434">
    <property type="entry name" value="beta-trefoil_Ricin_GALNT2"/>
    <property type="match status" value="1"/>
</dbReference>
<dbReference type="GO" id="GO:0006493">
    <property type="term" value="P:protein O-linked glycosylation"/>
    <property type="evidence" value="ECO:0000318"/>
    <property type="project" value="GO_Central"/>
</dbReference>
<dbReference type="eggNOG" id="KOG3736">
    <property type="taxonomic scope" value="Eukaryota"/>
</dbReference>
<evidence type="ECO:0000313" key="7">
    <source>
        <dbReference type="EMBL" id="EDQ85565.1"/>
    </source>
</evidence>
<dbReference type="GO" id="GO:0000139">
    <property type="term" value="C:Golgi membrane"/>
    <property type="evidence" value="ECO:0007669"/>
    <property type="project" value="UniProtKB-SubCell"/>
</dbReference>
<evidence type="ECO:0000256" key="4">
    <source>
        <dbReference type="ARBA" id="ARBA00023157"/>
    </source>
</evidence>
<evidence type="ECO:0000256" key="3">
    <source>
        <dbReference type="ARBA" id="ARBA00023034"/>
    </source>
</evidence>
<keyword evidence="2" id="KW-0430">Lectin</keyword>
<dbReference type="GO" id="GO:0005794">
    <property type="term" value="C:Golgi apparatus"/>
    <property type="evidence" value="ECO:0000318"/>
    <property type="project" value="GO_Central"/>
</dbReference>
<dbReference type="InterPro" id="IPR029044">
    <property type="entry name" value="Nucleotide-diphossugar_trans"/>
</dbReference>
<dbReference type="InterPro" id="IPR035992">
    <property type="entry name" value="Ricin_B-like_lectins"/>
</dbReference>
<dbReference type="Pfam" id="PF00535">
    <property type="entry name" value="Glycos_transf_2"/>
    <property type="match status" value="1"/>
</dbReference>
<dbReference type="KEGG" id="mbr:MONBRDRAFT_38757"/>
<dbReference type="PANTHER" id="PTHR11675">
    <property type="entry name" value="N-ACETYLGALACTOSAMINYLTRANSFERASE"/>
    <property type="match status" value="1"/>
</dbReference>
<evidence type="ECO:0000259" key="6">
    <source>
        <dbReference type="SMART" id="SM00458"/>
    </source>
</evidence>
<dbReference type="AlphaFoldDB" id="A9V9Y1"/>
<dbReference type="GeneID" id="5894889"/>
<dbReference type="SUPFAM" id="SSF53448">
    <property type="entry name" value="Nucleotide-diphospho-sugar transferases"/>
    <property type="match status" value="1"/>
</dbReference>
<feature type="domain" description="Ricin B lectin" evidence="6">
    <location>
        <begin position="530"/>
        <end position="651"/>
    </location>
</feature>
<evidence type="ECO:0000256" key="5">
    <source>
        <dbReference type="SAM" id="MobiDB-lite"/>
    </source>
</evidence>
<dbReference type="Gene3D" id="2.80.10.50">
    <property type="match status" value="2"/>
</dbReference>
<dbReference type="PANTHER" id="PTHR11675:SF43">
    <property type="entry name" value="POLYPEPTIDE N-ACETYLGALACTOSAMINYLTRANSFERASE 1"/>
    <property type="match status" value="1"/>
</dbReference>
<dbReference type="CDD" id="cd00161">
    <property type="entry name" value="beta-trefoil_Ricin-like"/>
    <property type="match status" value="1"/>
</dbReference>
<dbReference type="OMA" id="YREFNRF"/>
<keyword evidence="3" id="KW-0333">Golgi apparatus</keyword>
<proteinExistence type="predicted"/>
<dbReference type="Gene3D" id="3.90.550.10">
    <property type="entry name" value="Spore Coat Polysaccharide Biosynthesis Protein SpsA, Chain A"/>
    <property type="match status" value="2"/>
</dbReference>
<dbReference type="InterPro" id="IPR000772">
    <property type="entry name" value="Ricin_B_lectin"/>
</dbReference>
<dbReference type="InParanoid" id="A9V9Y1"/>
<dbReference type="Proteomes" id="UP000001357">
    <property type="component" value="Unassembled WGS sequence"/>
</dbReference>
<dbReference type="InterPro" id="IPR001173">
    <property type="entry name" value="Glyco_trans_2-like"/>
</dbReference>